<dbReference type="InterPro" id="IPR002136">
    <property type="entry name" value="Ribosomal_uL4"/>
</dbReference>
<evidence type="ECO:0000256" key="1">
    <source>
        <dbReference type="ARBA" id="ARBA00010528"/>
    </source>
</evidence>
<accession>A0A0H4T8I4</accession>
<dbReference type="GO" id="GO:1990904">
    <property type="term" value="C:ribonucleoprotein complex"/>
    <property type="evidence" value="ECO:0007669"/>
    <property type="project" value="UniProtKB-KW"/>
</dbReference>
<dbReference type="HAMAP" id="MF_01328_B">
    <property type="entry name" value="Ribosomal_uL4_B"/>
    <property type="match status" value="1"/>
</dbReference>
<keyword evidence="2 5" id="KW-0689">Ribosomal protein</keyword>
<dbReference type="GO" id="GO:0006412">
    <property type="term" value="P:translation"/>
    <property type="evidence" value="ECO:0007669"/>
    <property type="project" value="UniProtKB-UniRule"/>
</dbReference>
<dbReference type="GO" id="GO:0003735">
    <property type="term" value="F:structural constituent of ribosome"/>
    <property type="evidence" value="ECO:0007669"/>
    <property type="project" value="InterPro"/>
</dbReference>
<gene>
    <name evidence="5 7" type="primary">rplD</name>
</gene>
<comment type="function">
    <text evidence="5">One of the primary rRNA binding proteins, this protein initially binds near the 5'-end of the 23S rRNA. It is important during the early stages of 50S assembly. It makes multiple contacts with different domains of the 23S rRNA in the assembled 50S subunit and ribosome.</text>
</comment>
<dbReference type="NCBIfam" id="TIGR03953">
    <property type="entry name" value="rplD_bact"/>
    <property type="match status" value="1"/>
</dbReference>
<comment type="subunit">
    <text evidence="5">Part of the 50S ribosomal subunit.</text>
</comment>
<proteinExistence type="inferred from homology"/>
<dbReference type="Pfam" id="PF00573">
    <property type="entry name" value="Ribosomal_L4"/>
    <property type="match status" value="1"/>
</dbReference>
<keyword evidence="3 5" id="KW-0687">Ribonucleoprotein</keyword>
<dbReference type="PANTHER" id="PTHR10746:SF6">
    <property type="entry name" value="LARGE RIBOSOMAL SUBUNIT PROTEIN UL4M"/>
    <property type="match status" value="1"/>
</dbReference>
<keyword evidence="5" id="KW-0694">RNA-binding</keyword>
<evidence type="ECO:0000256" key="2">
    <source>
        <dbReference type="ARBA" id="ARBA00022980"/>
    </source>
</evidence>
<reference evidence="7" key="1">
    <citation type="journal article" date="2015" name="ISME J.">
        <title>Aquifer environment selects for microbial species cohorts in sediment and groundwater.</title>
        <authorList>
            <person name="Hug L.A."/>
            <person name="Thomas B.C."/>
            <person name="Brown C.T."/>
            <person name="Frischkorn K.R."/>
            <person name="Williams K.H."/>
            <person name="Tringe S.G."/>
            <person name="Banfield J.F."/>
        </authorList>
    </citation>
    <scope>NUCLEOTIDE SEQUENCE</scope>
</reference>
<evidence type="ECO:0000313" key="7">
    <source>
        <dbReference type="EMBL" id="AKQ04126.1"/>
    </source>
</evidence>
<dbReference type="GO" id="GO:0019843">
    <property type="term" value="F:rRNA binding"/>
    <property type="evidence" value="ECO:0007669"/>
    <property type="project" value="UniProtKB-UniRule"/>
</dbReference>
<evidence type="ECO:0000256" key="3">
    <source>
        <dbReference type="ARBA" id="ARBA00023274"/>
    </source>
</evidence>
<comment type="function">
    <text evidence="5">Forms part of the polypeptide exit tunnel.</text>
</comment>
<dbReference type="AlphaFoldDB" id="A0A0H4T8I4"/>
<dbReference type="EMBL" id="KT007029">
    <property type="protein sequence ID" value="AKQ04126.1"/>
    <property type="molecule type" value="Genomic_DNA"/>
</dbReference>
<protein>
    <recommendedName>
        <fullName evidence="4 5">Large ribosomal subunit protein uL4</fullName>
    </recommendedName>
</protein>
<evidence type="ECO:0000256" key="5">
    <source>
        <dbReference type="HAMAP-Rule" id="MF_01328"/>
    </source>
</evidence>
<keyword evidence="5" id="KW-0699">rRNA-binding</keyword>
<organism evidence="7">
    <name type="scientific">uncultured bacterium Rifle_16ft_4_minimus_4190</name>
    <dbReference type="NCBI Taxonomy" id="1665159"/>
    <lineage>
        <taxon>Bacteria</taxon>
        <taxon>environmental samples</taxon>
    </lineage>
</organism>
<dbReference type="InterPro" id="IPR023574">
    <property type="entry name" value="Ribosomal_uL4_dom_sf"/>
</dbReference>
<dbReference type="InterPro" id="IPR013005">
    <property type="entry name" value="Ribosomal_uL4-like"/>
</dbReference>
<sequence>MSQLNVLDMNNKVVGKVSLKEDIFNSEIKEHLLHKSVIAHLANLRRGTHSTKIKSEVRGGGAKPWRQKGTGRARAGSIRSPLWRGGGITFGPKPRDYDHDVPKKMRRSALISALSLKVKNGDIFVVDKIDIDKPKTKDVVSILKNFKIDRSVLFLIDEKNMNLELSARNIPDARVQRVDSINVYDLLYYDKIICTKGAIDKIQTTMKQAQGKAQE</sequence>
<name>A0A0H4T8I4_9BACT</name>
<dbReference type="Gene3D" id="3.40.1370.10">
    <property type="match status" value="1"/>
</dbReference>
<dbReference type="SUPFAM" id="SSF52166">
    <property type="entry name" value="Ribosomal protein L4"/>
    <property type="match status" value="1"/>
</dbReference>
<comment type="similarity">
    <text evidence="1 5">Belongs to the universal ribosomal protein uL4 family.</text>
</comment>
<dbReference type="PANTHER" id="PTHR10746">
    <property type="entry name" value="50S RIBOSOMAL PROTEIN L4"/>
    <property type="match status" value="1"/>
</dbReference>
<evidence type="ECO:0000256" key="6">
    <source>
        <dbReference type="SAM" id="MobiDB-lite"/>
    </source>
</evidence>
<dbReference type="GO" id="GO:0005840">
    <property type="term" value="C:ribosome"/>
    <property type="evidence" value="ECO:0007669"/>
    <property type="project" value="UniProtKB-KW"/>
</dbReference>
<evidence type="ECO:0000256" key="4">
    <source>
        <dbReference type="ARBA" id="ARBA00035244"/>
    </source>
</evidence>
<feature type="region of interest" description="Disordered" evidence="6">
    <location>
        <begin position="52"/>
        <end position="73"/>
    </location>
</feature>